<name>A0A5B0SC12_PUCGR</name>
<sequence length="460" mass="52796">MQLSGADNLFCEPYTLNISLEALATSSRILEEYFRFTMIDPEFELLASLTQACDQGLDAGQTAQVKLIFVSTVVGVPVNERVLDRLVQALKTLKSKGRKKNRALVRSITSLKNNDFKIEWEVRSSVCWILRMKQLPLLYHHVHELLKCLNPVSLHLDSNRRFREGLEILSEIDNCMDQISVSVASIWDSPSPADSQVNVETLTPFRRHRLVHSSQGILGIVSDVLGRFEGFISHFFVSDNPKLQTSSTNDSLVHLAVLDLGVVNFLIESLGQSDFVVFLREWSFRERLRNLDCPLTSLIILGNSSQIKRNPEKSLVRKQIEGLVTLYKLHRVLVLKICKWPHIKPGLIPETNFRELEALPVATSTLEYELEQIVQNLDLTRRPDFVKLTLAIDDLETAFKKIKDLLNQIFASPNHNFDREAYQYSQQWIQLWISQFNLAANNFFWISNAYITEKLTSIYY</sequence>
<proteinExistence type="predicted"/>
<dbReference type="Proteomes" id="UP000325313">
    <property type="component" value="Unassembled WGS sequence"/>
</dbReference>
<evidence type="ECO:0000313" key="1">
    <source>
        <dbReference type="EMBL" id="KAA1135367.1"/>
    </source>
</evidence>
<evidence type="ECO:0000313" key="2">
    <source>
        <dbReference type="Proteomes" id="UP000325313"/>
    </source>
</evidence>
<organism evidence="1 2">
    <name type="scientific">Puccinia graminis f. sp. tritici</name>
    <dbReference type="NCBI Taxonomy" id="56615"/>
    <lineage>
        <taxon>Eukaryota</taxon>
        <taxon>Fungi</taxon>
        <taxon>Dikarya</taxon>
        <taxon>Basidiomycota</taxon>
        <taxon>Pucciniomycotina</taxon>
        <taxon>Pucciniomycetes</taxon>
        <taxon>Pucciniales</taxon>
        <taxon>Pucciniaceae</taxon>
        <taxon>Puccinia</taxon>
    </lineage>
</organism>
<dbReference type="PANTHER" id="PTHR33069:SF3">
    <property type="entry name" value="DYNEIN HEAVY CHAIN TAIL DOMAIN-CONTAINING PROTEIN"/>
    <property type="match status" value="1"/>
</dbReference>
<gene>
    <name evidence="1" type="ORF">PGTUg99_017629</name>
</gene>
<dbReference type="PANTHER" id="PTHR33069">
    <property type="entry name" value="CHROMOSOME 7, WHOLE GENOME SHOTGUN SEQUENCE-RELATED"/>
    <property type="match status" value="1"/>
</dbReference>
<accession>A0A5B0SC12</accession>
<protein>
    <submittedName>
        <fullName evidence="1">Uncharacterized protein</fullName>
    </submittedName>
</protein>
<dbReference type="EMBL" id="VDEP01000039">
    <property type="protein sequence ID" value="KAA1135367.1"/>
    <property type="molecule type" value="Genomic_DNA"/>
</dbReference>
<dbReference type="AlphaFoldDB" id="A0A5B0SC12"/>
<comment type="caution">
    <text evidence="1">The sequence shown here is derived from an EMBL/GenBank/DDBJ whole genome shotgun (WGS) entry which is preliminary data.</text>
</comment>
<reference evidence="1 2" key="1">
    <citation type="submission" date="2019-05" db="EMBL/GenBank/DDBJ databases">
        <title>Emergence of the Ug99 lineage of the wheat stem rust pathogen through somatic hybridization.</title>
        <authorList>
            <person name="Li F."/>
            <person name="Upadhyaya N.M."/>
            <person name="Sperschneider J."/>
            <person name="Matny O."/>
            <person name="Nguyen-Phuc H."/>
            <person name="Mago R."/>
            <person name="Raley C."/>
            <person name="Miller M.E."/>
            <person name="Silverstein K.A.T."/>
            <person name="Henningsen E."/>
            <person name="Hirsch C.D."/>
            <person name="Visser B."/>
            <person name="Pretorius Z.A."/>
            <person name="Steffenson B.J."/>
            <person name="Schwessinger B."/>
            <person name="Dodds P.N."/>
            <person name="Figueroa M."/>
        </authorList>
    </citation>
    <scope>NUCLEOTIDE SEQUENCE [LARGE SCALE GENOMIC DNA]</scope>
    <source>
        <strain evidence="1 2">Ug99</strain>
    </source>
</reference>